<accession>A0ABS8TN11</accession>
<sequence>RRFILQEINPEPQVRFRSNVLGKVQVNQSGVFVAVGAPAVSQLKLQPESPDSGLREQVFQMSKSLRMITY</sequence>
<comment type="caution">
    <text evidence="1">The sequence shown here is derived from an EMBL/GenBank/DDBJ whole genome shotgun (WGS) entry which is preliminary data.</text>
</comment>
<dbReference type="EMBL" id="JACEIK010001750">
    <property type="protein sequence ID" value="MCD7471947.1"/>
    <property type="molecule type" value="Genomic_DNA"/>
</dbReference>
<evidence type="ECO:0000313" key="2">
    <source>
        <dbReference type="Proteomes" id="UP000823775"/>
    </source>
</evidence>
<evidence type="ECO:0000313" key="1">
    <source>
        <dbReference type="EMBL" id="MCD7471947.1"/>
    </source>
</evidence>
<protein>
    <submittedName>
        <fullName evidence="1">Uncharacterized protein</fullName>
    </submittedName>
</protein>
<dbReference type="Proteomes" id="UP000823775">
    <property type="component" value="Unassembled WGS sequence"/>
</dbReference>
<gene>
    <name evidence="1" type="ORF">HAX54_012763</name>
</gene>
<organism evidence="1 2">
    <name type="scientific">Datura stramonium</name>
    <name type="common">Jimsonweed</name>
    <name type="synonym">Common thornapple</name>
    <dbReference type="NCBI Taxonomy" id="4076"/>
    <lineage>
        <taxon>Eukaryota</taxon>
        <taxon>Viridiplantae</taxon>
        <taxon>Streptophyta</taxon>
        <taxon>Embryophyta</taxon>
        <taxon>Tracheophyta</taxon>
        <taxon>Spermatophyta</taxon>
        <taxon>Magnoliopsida</taxon>
        <taxon>eudicotyledons</taxon>
        <taxon>Gunneridae</taxon>
        <taxon>Pentapetalae</taxon>
        <taxon>asterids</taxon>
        <taxon>lamiids</taxon>
        <taxon>Solanales</taxon>
        <taxon>Solanaceae</taxon>
        <taxon>Solanoideae</taxon>
        <taxon>Datureae</taxon>
        <taxon>Datura</taxon>
    </lineage>
</organism>
<reference evidence="1 2" key="1">
    <citation type="journal article" date="2021" name="BMC Genomics">
        <title>Datura genome reveals duplications of psychoactive alkaloid biosynthetic genes and high mutation rate following tissue culture.</title>
        <authorList>
            <person name="Rajewski A."/>
            <person name="Carter-House D."/>
            <person name="Stajich J."/>
            <person name="Litt A."/>
        </authorList>
    </citation>
    <scope>NUCLEOTIDE SEQUENCE [LARGE SCALE GENOMIC DNA]</scope>
    <source>
        <strain evidence="1">AR-01</strain>
    </source>
</reference>
<keyword evidence="2" id="KW-1185">Reference proteome</keyword>
<name>A0ABS8TN11_DATST</name>
<proteinExistence type="predicted"/>
<feature type="non-terminal residue" evidence="1">
    <location>
        <position position="1"/>
    </location>
</feature>